<name>A0ABS8WIK3_9GAMM</name>
<evidence type="ECO:0000313" key="2">
    <source>
        <dbReference type="Proteomes" id="UP001201273"/>
    </source>
</evidence>
<dbReference type="RefSeq" id="WP_233054931.1">
    <property type="nucleotide sequence ID" value="NZ_JAIMJA010000035.1"/>
</dbReference>
<protein>
    <submittedName>
        <fullName evidence="1">Uncharacterized protein</fullName>
    </submittedName>
</protein>
<dbReference type="Proteomes" id="UP001201273">
    <property type="component" value="Unassembled WGS sequence"/>
</dbReference>
<comment type="caution">
    <text evidence="1">The sequence shown here is derived from an EMBL/GenBank/DDBJ whole genome shotgun (WGS) entry which is preliminary data.</text>
</comment>
<reference evidence="1 2" key="1">
    <citation type="journal article" date="2022" name="Environ. Microbiol. Rep.">
        <title>Eco-phylogenetic analyses reveal divergent evolution of vitamin B12 metabolism in the marine bacterial family 'Psychromonadaceae'.</title>
        <authorList>
            <person name="Jin X."/>
            <person name="Yang Y."/>
            <person name="Cao H."/>
            <person name="Gao B."/>
            <person name="Zhao Z."/>
        </authorList>
    </citation>
    <scope>NUCLEOTIDE SEQUENCE [LARGE SCALE GENOMIC DNA]</scope>
    <source>
        <strain evidence="1 2">MKS20</strain>
    </source>
</reference>
<organism evidence="1 2">
    <name type="scientific">Motilimonas cestriensis</name>
    <dbReference type="NCBI Taxonomy" id="2742685"/>
    <lineage>
        <taxon>Bacteria</taxon>
        <taxon>Pseudomonadati</taxon>
        <taxon>Pseudomonadota</taxon>
        <taxon>Gammaproteobacteria</taxon>
        <taxon>Alteromonadales</taxon>
        <taxon>Alteromonadales genera incertae sedis</taxon>
        <taxon>Motilimonas</taxon>
    </lineage>
</organism>
<accession>A0ABS8WIK3</accession>
<dbReference type="EMBL" id="JAIMJA010000035">
    <property type="protein sequence ID" value="MCE2597185.1"/>
    <property type="molecule type" value="Genomic_DNA"/>
</dbReference>
<proteinExistence type="predicted"/>
<sequence>MQSNQQVSQENKVFVITETSKNTNGNLDTRITKVCASHSLAQGYLNDIKARYKSGAENFKNWRAKASTDALELSVLEGSFYEFKTRFEIHAESVFGG</sequence>
<evidence type="ECO:0000313" key="1">
    <source>
        <dbReference type="EMBL" id="MCE2597185.1"/>
    </source>
</evidence>
<keyword evidence="2" id="KW-1185">Reference proteome</keyword>
<gene>
    <name evidence="1" type="ORF">K6Y31_20640</name>
</gene>